<feature type="domain" description="ABC-type uncharacterised transport system" evidence="2">
    <location>
        <begin position="215"/>
        <end position="451"/>
    </location>
</feature>
<proteinExistence type="predicted"/>
<keyword evidence="1" id="KW-1133">Transmembrane helix</keyword>
<evidence type="ECO:0000259" key="2">
    <source>
        <dbReference type="Pfam" id="PF09822"/>
    </source>
</evidence>
<keyword evidence="4" id="KW-1185">Reference proteome</keyword>
<dbReference type="RefSeq" id="WP_206716261.1">
    <property type="nucleotide sequence ID" value="NZ_CP071091.1"/>
</dbReference>
<dbReference type="Proteomes" id="UP000663090">
    <property type="component" value="Chromosome"/>
</dbReference>
<dbReference type="EMBL" id="CP071091">
    <property type="protein sequence ID" value="QSQ14486.1"/>
    <property type="molecule type" value="Genomic_DNA"/>
</dbReference>
<keyword evidence="1" id="KW-0812">Transmembrane</keyword>
<evidence type="ECO:0000256" key="1">
    <source>
        <dbReference type="SAM" id="Phobius"/>
    </source>
</evidence>
<evidence type="ECO:0000313" key="4">
    <source>
        <dbReference type="Proteomes" id="UP000663090"/>
    </source>
</evidence>
<feature type="transmembrane region" description="Helical" evidence="1">
    <location>
        <begin position="39"/>
        <end position="57"/>
    </location>
</feature>
<feature type="transmembrane region" description="Helical" evidence="1">
    <location>
        <begin position="69"/>
        <end position="90"/>
    </location>
</feature>
<protein>
    <submittedName>
        <fullName evidence="3">GldG family protein</fullName>
    </submittedName>
</protein>
<dbReference type="InterPro" id="IPR019196">
    <property type="entry name" value="ABC_transp_unknown"/>
</dbReference>
<accession>A0ABX7N6V4</accession>
<evidence type="ECO:0000313" key="3">
    <source>
        <dbReference type="EMBL" id="QSQ14486.1"/>
    </source>
</evidence>
<gene>
    <name evidence="3" type="ORF">JY572_40385</name>
</gene>
<keyword evidence="1" id="KW-0472">Membrane</keyword>
<feature type="transmembrane region" description="Helical" evidence="1">
    <location>
        <begin position="499"/>
        <end position="519"/>
    </location>
</feature>
<organism evidence="3 4">
    <name type="scientific">Myxococcus landrumensis</name>
    <dbReference type="NCBI Taxonomy" id="2813577"/>
    <lineage>
        <taxon>Bacteria</taxon>
        <taxon>Pseudomonadati</taxon>
        <taxon>Myxococcota</taxon>
        <taxon>Myxococcia</taxon>
        <taxon>Myxococcales</taxon>
        <taxon>Cystobacterineae</taxon>
        <taxon>Myxococcaceae</taxon>
        <taxon>Myxococcus</taxon>
    </lineage>
</organism>
<dbReference type="Pfam" id="PF09822">
    <property type="entry name" value="ABC_transp_aux"/>
    <property type="match status" value="1"/>
</dbReference>
<name>A0ABX7N6V4_9BACT</name>
<sequence>MKATHLGQYLGALGLMLLLSSPVTLFITSGSLLAAGVKAGLGLVLVGVFLATNLTSFRQFATSQASVALLRSGLVVLAVLCGLVALNYVAATKGARWDLTQGRIHSLSPQTVTALESLPEKVVAIGFLPPTHEANALLESLFQRYHEQVPERFEYQLLDPNNNPELAARFNLRAGQASVVLVRGEGPNASHTTAASVSEQDLTNALIRLTSVGTQRVYFITGHGEWPLEKDQANPSDPGATLSELRRQLLHEGYAADAMYLVGTTDIPRDASLVIIAGARVPYTQPEVEVLRKYLAGGGRMLYFADVGLEDGLGPLLAEYGIQLDEGIAADSQFNSGNPYVLVSKFYSNHAIVQPLLQRNLNVQLPMARSLGLLREGLAPGVRVEPMVHTSQNGWVETTPTQNAVPSDGEKAGQLTLAAAITRDTSDTPDKRFGEARLVVLGDADLLLDSNWGHEANRNLVMNALGWASHQVARITVRPPDREVSTLELDLSAVKRMRFIATDLFPLTLMGLGIAIWLARRHK</sequence>
<feature type="transmembrane region" description="Helical" evidence="1">
    <location>
        <begin position="12"/>
        <end position="33"/>
    </location>
</feature>
<reference evidence="3 4" key="1">
    <citation type="submission" date="2021-02" db="EMBL/GenBank/DDBJ databases">
        <title>De Novo genome assembly of isolated myxobacteria.</title>
        <authorList>
            <person name="Stevens D.C."/>
        </authorList>
    </citation>
    <scope>NUCLEOTIDE SEQUENCE [LARGE SCALE GENOMIC DNA]</scope>
    <source>
        <strain evidence="3 4">SCHIC003</strain>
    </source>
</reference>